<dbReference type="Pfam" id="PF05935">
    <property type="entry name" value="Arylsulfotrans"/>
    <property type="match status" value="1"/>
</dbReference>
<evidence type="ECO:0000256" key="1">
    <source>
        <dbReference type="SAM" id="Phobius"/>
    </source>
</evidence>
<evidence type="ECO:0000313" key="3">
    <source>
        <dbReference type="EMBL" id="SHM23888.1"/>
    </source>
</evidence>
<dbReference type="InterPro" id="IPR010262">
    <property type="entry name" value="Arylsulfotransferase_bact"/>
</dbReference>
<evidence type="ECO:0000313" key="4">
    <source>
        <dbReference type="Proteomes" id="UP000184038"/>
    </source>
</evidence>
<keyword evidence="3" id="KW-0808">Transferase</keyword>
<dbReference type="OrthoDB" id="1769548at2"/>
<dbReference type="PANTHER" id="PTHR35340">
    <property type="entry name" value="PQQ ENZYME REPEAT PROTEIN-RELATED"/>
    <property type="match status" value="1"/>
</dbReference>
<keyword evidence="1" id="KW-1133">Transmembrane helix</keyword>
<dbReference type="GO" id="GO:0004062">
    <property type="term" value="F:aryl sulfotransferase activity"/>
    <property type="evidence" value="ECO:0007669"/>
    <property type="project" value="InterPro"/>
</dbReference>
<dbReference type="Proteomes" id="UP000184038">
    <property type="component" value="Unassembled WGS sequence"/>
</dbReference>
<dbReference type="Gene3D" id="2.60.40.3100">
    <property type="entry name" value="Arylsulphate sulphotransferase monomer, N-terminal domain"/>
    <property type="match status" value="1"/>
</dbReference>
<feature type="domain" description="Arylsulfotransferase N-terminal" evidence="2">
    <location>
        <begin position="88"/>
        <end position="178"/>
    </location>
</feature>
<evidence type="ECO:0000259" key="2">
    <source>
        <dbReference type="Pfam" id="PF17425"/>
    </source>
</evidence>
<dbReference type="InterPro" id="IPR038477">
    <property type="entry name" value="ASST_N_sf"/>
</dbReference>
<gene>
    <name evidence="3" type="ORF">SAMN02746066_01308</name>
</gene>
<keyword evidence="1" id="KW-0472">Membrane</keyword>
<keyword evidence="4" id="KW-1185">Reference proteome</keyword>
<dbReference type="InterPro" id="IPR053143">
    <property type="entry name" value="Arylsulfate_ST"/>
</dbReference>
<reference evidence="3 4" key="1">
    <citation type="submission" date="2016-11" db="EMBL/GenBank/DDBJ databases">
        <authorList>
            <person name="Jaros S."/>
            <person name="Januszkiewicz K."/>
            <person name="Wedrychowicz H."/>
        </authorList>
    </citation>
    <scope>NUCLEOTIDE SEQUENCE [LARGE SCALE GENOMIC DNA]</scope>
    <source>
        <strain evidence="3 4">DSM 15930</strain>
    </source>
</reference>
<feature type="transmembrane region" description="Helical" evidence="1">
    <location>
        <begin position="6"/>
        <end position="24"/>
    </location>
</feature>
<dbReference type="Pfam" id="PF17425">
    <property type="entry name" value="Arylsulfotran_N"/>
    <property type="match status" value="1"/>
</dbReference>
<dbReference type="STRING" id="1120996.SAMN02746066_01308"/>
<dbReference type="RefSeq" id="WP_073284861.1">
    <property type="nucleotide sequence ID" value="NZ_FRCP01000007.1"/>
</dbReference>
<accession>A0A1M7H667</accession>
<proteinExistence type="predicted"/>
<keyword evidence="1" id="KW-0812">Transmembrane</keyword>
<dbReference type="EMBL" id="FRCP01000007">
    <property type="protein sequence ID" value="SHM23888.1"/>
    <property type="molecule type" value="Genomic_DNA"/>
</dbReference>
<dbReference type="PANTHER" id="PTHR35340:SF5">
    <property type="entry name" value="ASST-DOMAIN-CONTAINING PROTEIN"/>
    <property type="match status" value="1"/>
</dbReference>
<organism evidence="3 4">
    <name type="scientific">Anaerosporobacter mobilis DSM 15930</name>
    <dbReference type="NCBI Taxonomy" id="1120996"/>
    <lineage>
        <taxon>Bacteria</taxon>
        <taxon>Bacillati</taxon>
        <taxon>Bacillota</taxon>
        <taxon>Clostridia</taxon>
        <taxon>Lachnospirales</taxon>
        <taxon>Lachnospiraceae</taxon>
        <taxon>Anaerosporobacter</taxon>
    </lineage>
</organism>
<name>A0A1M7H667_9FIRM</name>
<dbReference type="InterPro" id="IPR035391">
    <property type="entry name" value="Arylsulfotran_N"/>
</dbReference>
<dbReference type="AlphaFoldDB" id="A0A1M7H667"/>
<protein>
    <submittedName>
        <fullName evidence="3">Arylsulfotransferase (ASST)</fullName>
    </submittedName>
</protein>
<sequence>MKKKYYLLISIIVLLLIAGILLVTNDRLKDKIYLNYYTSIKTGESIGEQIHVVDNKKDVSMWNTDLQNTIEKKIAKEVKKATFDAPFIIYNPYGTNTCAVNVYYTTKEATSMEYTISVDEEGIPDFTRTAYNGEESGTTKTHEYQIIGLIPNEVNTVTMRSKNSEGEVVDEYTFTLTMKGLVTDSQSKLEITEGDSTQEISEGLYAVLGHDKAYNANVYIYDNDGIIRSELPLRDYRSDRILFINDTMVYSYDFNKLVFVNRLGKIVRKINLGNYELHHDFEYDEINNTILLLANELGTDTIEDVIIRVDLEDGAVTKLVDMKDLMPEAKAMAIEPEEGNTYGGDELDWIHLNTLDIVNGKDLILSSREYSTIIRLNNVYEQPEIEYFISDETVWNGTAYEDYMLDKVGDFVSQAGQHTVTYLEDPSLPDNQYYLYMFNNNYKGARTRPDFDWSAYVGAGTYSKGDNSYLYQYLVDEDNGTYELVKKVALPYSSIVSSTQYYKENLVTSSGMSHCFNEYDSEGKLIREYKYSAEKYAYRVLKYSFESFWFE</sequence>